<reference evidence="1" key="1">
    <citation type="journal article" date="2021" name="Proc. Natl. Acad. Sci. U.S.A.">
        <title>A Catalog of Tens of Thousands of Viruses from Human Metagenomes Reveals Hidden Associations with Chronic Diseases.</title>
        <authorList>
            <person name="Tisza M.J."/>
            <person name="Buck C.B."/>
        </authorList>
    </citation>
    <scope>NUCLEOTIDE SEQUENCE</scope>
    <source>
        <strain evidence="1">Ctai52</strain>
    </source>
</reference>
<protein>
    <submittedName>
        <fullName evidence="1">Uncharacterized protein</fullName>
    </submittedName>
</protein>
<organism evidence="1">
    <name type="scientific">Myoviridae sp. ctai52</name>
    <dbReference type="NCBI Taxonomy" id="2825134"/>
    <lineage>
        <taxon>Viruses</taxon>
        <taxon>Duplodnaviria</taxon>
        <taxon>Heunggongvirae</taxon>
        <taxon>Uroviricota</taxon>
        <taxon>Caudoviricetes</taxon>
    </lineage>
</organism>
<proteinExistence type="predicted"/>
<name>A0A8S5VFD4_9CAUD</name>
<evidence type="ECO:0000313" key="1">
    <source>
        <dbReference type="EMBL" id="DAG05390.1"/>
    </source>
</evidence>
<sequence length="94" mass="10410">MKVLSLNGLKTLTAKLKANAIPTETNYYVEITGSTSTYTVPGYVNGKSYVEVYINGFKLVPGQHYNISTVGVITLVNKVHEGGNYLHVLQRKYK</sequence>
<dbReference type="EMBL" id="BK016258">
    <property type="protein sequence ID" value="DAG05390.1"/>
    <property type="molecule type" value="Genomic_DNA"/>
</dbReference>
<accession>A0A8S5VFD4</accession>